<name>A0A6M3KY72_9ZZZZ</name>
<gene>
    <name evidence="1" type="ORF">MM415B03043_0009</name>
</gene>
<sequence>MVNNETKRENGQYFTRGNCFKLLPFIEWFNAIPNHDDLYKLSLSKMLDSAPYVAVIIPESFITSGLFLNRISRVISLKIKMFDDTDCPVCLALFSPSNGFKIYNDNELIGDIAKLREYLPSPTATQQWIFNSKHGDLGLIAIDSTKINTIRFVRGKVKVPEPCDPECDDCKMRYVCYTNRELKC</sequence>
<dbReference type="EMBL" id="MT142685">
    <property type="protein sequence ID" value="QJA87157.1"/>
    <property type="molecule type" value="Genomic_DNA"/>
</dbReference>
<organism evidence="1">
    <name type="scientific">viral metagenome</name>
    <dbReference type="NCBI Taxonomy" id="1070528"/>
    <lineage>
        <taxon>unclassified sequences</taxon>
        <taxon>metagenomes</taxon>
        <taxon>organismal metagenomes</taxon>
    </lineage>
</organism>
<proteinExistence type="predicted"/>
<protein>
    <submittedName>
        <fullName evidence="1">Uncharacterized protein</fullName>
    </submittedName>
</protein>
<evidence type="ECO:0000313" key="1">
    <source>
        <dbReference type="EMBL" id="QJA87157.1"/>
    </source>
</evidence>
<reference evidence="1" key="1">
    <citation type="submission" date="2020-03" db="EMBL/GenBank/DDBJ databases">
        <title>The deep terrestrial virosphere.</title>
        <authorList>
            <person name="Holmfeldt K."/>
            <person name="Nilsson E."/>
            <person name="Simone D."/>
            <person name="Lopez-Fernandez M."/>
            <person name="Wu X."/>
            <person name="de Brujin I."/>
            <person name="Lundin D."/>
            <person name="Andersson A."/>
            <person name="Bertilsson S."/>
            <person name="Dopson M."/>
        </authorList>
    </citation>
    <scope>NUCLEOTIDE SEQUENCE</scope>
    <source>
        <strain evidence="1">MM415B03043</strain>
    </source>
</reference>
<dbReference type="AlphaFoldDB" id="A0A6M3KY72"/>
<accession>A0A6M3KY72</accession>